<dbReference type="EMBL" id="OZ034826">
    <property type="protein sequence ID" value="CAL1681037.1"/>
    <property type="molecule type" value="Genomic_DNA"/>
</dbReference>
<evidence type="ECO:0000313" key="2">
    <source>
        <dbReference type="EMBL" id="CAL1681037.1"/>
    </source>
</evidence>
<protein>
    <submittedName>
        <fullName evidence="2">Uncharacterized protein</fullName>
    </submittedName>
</protein>
<reference evidence="2" key="1">
    <citation type="submission" date="2024-04" db="EMBL/GenBank/DDBJ databases">
        <authorList>
            <consortium name="Molecular Ecology Group"/>
        </authorList>
    </citation>
    <scope>NUCLEOTIDE SEQUENCE</scope>
</reference>
<name>A0AAV2NLD6_9HYME</name>
<accession>A0AAV2NLD6</accession>
<evidence type="ECO:0000256" key="1">
    <source>
        <dbReference type="SAM" id="Phobius"/>
    </source>
</evidence>
<keyword evidence="3" id="KW-1185">Reference proteome</keyword>
<dbReference type="Proteomes" id="UP001497644">
    <property type="component" value="Chromosome 3"/>
</dbReference>
<keyword evidence="1" id="KW-0812">Transmembrane</keyword>
<feature type="transmembrane region" description="Helical" evidence="1">
    <location>
        <begin position="37"/>
        <end position="56"/>
    </location>
</feature>
<sequence>MAVCYVITARYQRYFFRGSVLVALAFAHSVNTNATRYAHMLCAWLCVILGVITAIINERRKKTCRPLDGCECGHF</sequence>
<dbReference type="AlphaFoldDB" id="A0AAV2NLD6"/>
<feature type="transmembrane region" description="Helical" evidence="1">
    <location>
        <begin position="14"/>
        <end position="31"/>
    </location>
</feature>
<evidence type="ECO:0000313" key="3">
    <source>
        <dbReference type="Proteomes" id="UP001497644"/>
    </source>
</evidence>
<keyword evidence="1" id="KW-0472">Membrane</keyword>
<organism evidence="2 3">
    <name type="scientific">Lasius platythorax</name>
    <dbReference type="NCBI Taxonomy" id="488582"/>
    <lineage>
        <taxon>Eukaryota</taxon>
        <taxon>Metazoa</taxon>
        <taxon>Ecdysozoa</taxon>
        <taxon>Arthropoda</taxon>
        <taxon>Hexapoda</taxon>
        <taxon>Insecta</taxon>
        <taxon>Pterygota</taxon>
        <taxon>Neoptera</taxon>
        <taxon>Endopterygota</taxon>
        <taxon>Hymenoptera</taxon>
        <taxon>Apocrita</taxon>
        <taxon>Aculeata</taxon>
        <taxon>Formicoidea</taxon>
        <taxon>Formicidae</taxon>
        <taxon>Formicinae</taxon>
        <taxon>Lasius</taxon>
        <taxon>Lasius</taxon>
    </lineage>
</organism>
<keyword evidence="1" id="KW-1133">Transmembrane helix</keyword>
<proteinExistence type="predicted"/>
<gene>
    <name evidence="2" type="ORF">LPLAT_LOCUS7197</name>
</gene>